<keyword evidence="2" id="KW-1185">Reference proteome</keyword>
<dbReference type="Pfam" id="PF12138">
    <property type="entry name" value="Spherulin4"/>
    <property type="match status" value="1"/>
</dbReference>
<reference evidence="1" key="1">
    <citation type="submission" date="2020-01" db="EMBL/GenBank/DDBJ databases">
        <authorList>
            <consortium name="DOE Joint Genome Institute"/>
            <person name="Haridas S."/>
            <person name="Albert R."/>
            <person name="Binder M."/>
            <person name="Bloem J."/>
            <person name="Labutti K."/>
            <person name="Salamov A."/>
            <person name="Andreopoulos B."/>
            <person name="Baker S.E."/>
            <person name="Barry K."/>
            <person name="Bills G."/>
            <person name="Bluhm B.H."/>
            <person name="Cannon C."/>
            <person name="Castanera R."/>
            <person name="Culley D.E."/>
            <person name="Daum C."/>
            <person name="Ezra D."/>
            <person name="Gonzalez J.B."/>
            <person name="Henrissat B."/>
            <person name="Kuo A."/>
            <person name="Liang C."/>
            <person name="Lipzen A."/>
            <person name="Lutzoni F."/>
            <person name="Magnuson J."/>
            <person name="Mondo S."/>
            <person name="Nolan M."/>
            <person name="Ohm R."/>
            <person name="Pangilinan J."/>
            <person name="Park H.-J."/>
            <person name="Ramirez L."/>
            <person name="Alfaro M."/>
            <person name="Sun H."/>
            <person name="Tritt A."/>
            <person name="Yoshinaga Y."/>
            <person name="Zwiers L.-H."/>
            <person name="Turgeon B.G."/>
            <person name="Goodwin S.B."/>
            <person name="Spatafora J.W."/>
            <person name="Crous P.W."/>
            <person name="Grigoriev I.V."/>
        </authorList>
    </citation>
    <scope>NUCLEOTIDE SEQUENCE</scope>
    <source>
        <strain evidence="1">IPT5</strain>
    </source>
</reference>
<dbReference type="PANTHER" id="PTHR35040:SF7">
    <property type="entry name" value="FIBRONECTIN TYPE-III DOMAIN-CONTAINING PROTEIN-RELATED"/>
    <property type="match status" value="1"/>
</dbReference>
<proteinExistence type="predicted"/>
<accession>A0A6A7BDH5</accession>
<organism evidence="1 2">
    <name type="scientific">Plenodomus tracheiphilus IPT5</name>
    <dbReference type="NCBI Taxonomy" id="1408161"/>
    <lineage>
        <taxon>Eukaryota</taxon>
        <taxon>Fungi</taxon>
        <taxon>Dikarya</taxon>
        <taxon>Ascomycota</taxon>
        <taxon>Pezizomycotina</taxon>
        <taxon>Dothideomycetes</taxon>
        <taxon>Pleosporomycetidae</taxon>
        <taxon>Pleosporales</taxon>
        <taxon>Pleosporineae</taxon>
        <taxon>Leptosphaeriaceae</taxon>
        <taxon>Plenodomus</taxon>
    </lineage>
</organism>
<gene>
    <name evidence="1" type="ORF">T440DRAFT_305753</name>
</gene>
<evidence type="ECO:0000313" key="2">
    <source>
        <dbReference type="Proteomes" id="UP000799423"/>
    </source>
</evidence>
<dbReference type="Proteomes" id="UP000799423">
    <property type="component" value="Unassembled WGS sequence"/>
</dbReference>
<protein>
    <recommendedName>
        <fullName evidence="3">Spherulation-specific family 4</fullName>
    </recommendedName>
</protein>
<evidence type="ECO:0000313" key="1">
    <source>
        <dbReference type="EMBL" id="KAF2853420.1"/>
    </source>
</evidence>
<dbReference type="AlphaFoldDB" id="A0A6A7BDH5"/>
<name>A0A6A7BDH5_9PLEO</name>
<sequence>MVASVLVPLYVYPSLGAWDPFYEMASLHPQMQFTAVVNVQSGPGNGALPNQEYSKAIEALNSFHNVRTVGYVSTTWCTRNVSAVLDEIYAYAFWGEYDSTLALHGIFVDETPTRYSPEHVSYLQNIAQVIHDSTGLKGGYVVHNPGALPEPQYFDSTTFTGPDLTIVFENSFSKWMDEGVALANAARLYEPRKLALVVHSVPDLSTIETELILRQLLAVGECVWLTGTASYTELDAVLFSFIDSLVELLNQVWAH</sequence>
<dbReference type="EMBL" id="MU006295">
    <property type="protein sequence ID" value="KAF2853420.1"/>
    <property type="molecule type" value="Genomic_DNA"/>
</dbReference>
<dbReference type="InterPro" id="IPR021986">
    <property type="entry name" value="Spherulin4"/>
</dbReference>
<dbReference type="OrthoDB" id="5342184at2759"/>
<dbReference type="PANTHER" id="PTHR35040">
    <property type="match status" value="1"/>
</dbReference>
<evidence type="ECO:0008006" key="3">
    <source>
        <dbReference type="Google" id="ProtNLM"/>
    </source>
</evidence>